<feature type="domain" description="Disease resistance R13L4/SHOC-2-like LRR" evidence="9">
    <location>
        <begin position="967"/>
        <end position="1146"/>
    </location>
</feature>
<keyword evidence="2" id="KW-0677">Repeat</keyword>
<evidence type="ECO:0000256" key="5">
    <source>
        <dbReference type="ARBA" id="ARBA00022840"/>
    </source>
</evidence>
<proteinExistence type="predicted"/>
<dbReference type="InterPro" id="IPR027417">
    <property type="entry name" value="P-loop_NTPase"/>
</dbReference>
<evidence type="ECO:0000256" key="4">
    <source>
        <dbReference type="ARBA" id="ARBA00022821"/>
    </source>
</evidence>
<dbReference type="Proteomes" id="UP001174677">
    <property type="component" value="Chromosome 17"/>
</dbReference>
<feature type="domain" description="NB-ARC" evidence="6">
    <location>
        <begin position="169"/>
        <end position="340"/>
    </location>
</feature>
<protein>
    <submittedName>
        <fullName evidence="11">Uncharacterized protein</fullName>
    </submittedName>
</protein>
<evidence type="ECO:0000259" key="10">
    <source>
        <dbReference type="Pfam" id="PF25019"/>
    </source>
</evidence>
<dbReference type="InterPro" id="IPR056789">
    <property type="entry name" value="LRR_R13L1-DRL21"/>
</dbReference>
<feature type="domain" description="R13L1/DRL21-like LRR repeat region" evidence="10">
    <location>
        <begin position="686"/>
        <end position="810"/>
    </location>
</feature>
<dbReference type="Gene3D" id="1.20.5.4130">
    <property type="match status" value="1"/>
</dbReference>
<keyword evidence="1" id="KW-0433">Leucine-rich repeat</keyword>
<dbReference type="Pfam" id="PF25019">
    <property type="entry name" value="LRR_R13L1-DRL21"/>
    <property type="match status" value="1"/>
</dbReference>
<dbReference type="InterPro" id="IPR038005">
    <property type="entry name" value="RX-like_CC"/>
</dbReference>
<dbReference type="Pfam" id="PF18052">
    <property type="entry name" value="Rx_N"/>
    <property type="match status" value="1"/>
</dbReference>
<evidence type="ECO:0000256" key="2">
    <source>
        <dbReference type="ARBA" id="ARBA00022737"/>
    </source>
</evidence>
<name>A0ABQ9KMA4_HEVBR</name>
<dbReference type="Gene3D" id="3.80.10.10">
    <property type="entry name" value="Ribonuclease Inhibitor"/>
    <property type="match status" value="4"/>
</dbReference>
<keyword evidence="12" id="KW-1185">Reference proteome</keyword>
<evidence type="ECO:0000259" key="9">
    <source>
        <dbReference type="Pfam" id="PF23598"/>
    </source>
</evidence>
<dbReference type="Gene3D" id="3.40.50.300">
    <property type="entry name" value="P-loop containing nucleotide triphosphate hydrolases"/>
    <property type="match status" value="1"/>
</dbReference>
<dbReference type="InterPro" id="IPR055414">
    <property type="entry name" value="LRR_R13L4/SHOC2-like"/>
</dbReference>
<keyword evidence="3" id="KW-0547">Nucleotide-binding</keyword>
<evidence type="ECO:0000313" key="11">
    <source>
        <dbReference type="EMBL" id="KAJ9141534.1"/>
    </source>
</evidence>
<dbReference type="SUPFAM" id="SSF52058">
    <property type="entry name" value="L domain-like"/>
    <property type="match status" value="2"/>
</dbReference>
<dbReference type="CDD" id="cd14798">
    <property type="entry name" value="RX-CC_like"/>
    <property type="match status" value="1"/>
</dbReference>
<feature type="domain" description="Disease resistance protein winged helix" evidence="8">
    <location>
        <begin position="425"/>
        <end position="497"/>
    </location>
</feature>
<dbReference type="EMBL" id="JARPOI010000017">
    <property type="protein sequence ID" value="KAJ9141533.1"/>
    <property type="molecule type" value="Genomic_DNA"/>
</dbReference>
<dbReference type="InterPro" id="IPR042197">
    <property type="entry name" value="Apaf_helical"/>
</dbReference>
<dbReference type="PRINTS" id="PR00364">
    <property type="entry name" value="DISEASERSIST"/>
</dbReference>
<evidence type="ECO:0000259" key="7">
    <source>
        <dbReference type="Pfam" id="PF18052"/>
    </source>
</evidence>
<dbReference type="InterPro" id="IPR036388">
    <property type="entry name" value="WH-like_DNA-bd_sf"/>
</dbReference>
<evidence type="ECO:0000256" key="3">
    <source>
        <dbReference type="ARBA" id="ARBA00022741"/>
    </source>
</evidence>
<gene>
    <name evidence="11" type="ORF">P3X46_032059</name>
</gene>
<dbReference type="InterPro" id="IPR002182">
    <property type="entry name" value="NB-ARC"/>
</dbReference>
<dbReference type="Pfam" id="PF23559">
    <property type="entry name" value="WHD_DRP"/>
    <property type="match status" value="1"/>
</dbReference>
<keyword evidence="5" id="KW-0067">ATP-binding</keyword>
<dbReference type="Pfam" id="PF00931">
    <property type="entry name" value="NB-ARC"/>
    <property type="match status" value="1"/>
</dbReference>
<accession>A0ABQ9KMA4</accession>
<evidence type="ECO:0000313" key="12">
    <source>
        <dbReference type="Proteomes" id="UP001174677"/>
    </source>
</evidence>
<dbReference type="EMBL" id="JARPOI010000017">
    <property type="protein sequence ID" value="KAJ9141534.1"/>
    <property type="molecule type" value="Genomic_DNA"/>
</dbReference>
<dbReference type="PANTHER" id="PTHR36766">
    <property type="entry name" value="PLANT BROAD-SPECTRUM MILDEW RESISTANCE PROTEIN RPW8"/>
    <property type="match status" value="1"/>
</dbReference>
<dbReference type="PANTHER" id="PTHR36766:SF40">
    <property type="entry name" value="DISEASE RESISTANCE PROTEIN RGA3"/>
    <property type="match status" value="1"/>
</dbReference>
<keyword evidence="4" id="KW-0611">Plant defense</keyword>
<dbReference type="Gene3D" id="1.10.8.430">
    <property type="entry name" value="Helical domain of apoptotic protease-activating factors"/>
    <property type="match status" value="1"/>
</dbReference>
<dbReference type="Pfam" id="PF23598">
    <property type="entry name" value="LRR_14"/>
    <property type="match status" value="1"/>
</dbReference>
<dbReference type="InterPro" id="IPR058922">
    <property type="entry name" value="WHD_DRP"/>
</dbReference>
<dbReference type="SUPFAM" id="SSF52540">
    <property type="entry name" value="P-loop containing nucleoside triphosphate hydrolases"/>
    <property type="match status" value="1"/>
</dbReference>
<dbReference type="InterPro" id="IPR041118">
    <property type="entry name" value="Rx_N"/>
</dbReference>
<feature type="domain" description="Disease resistance N-terminal" evidence="7">
    <location>
        <begin position="12"/>
        <end position="95"/>
    </location>
</feature>
<evidence type="ECO:0000259" key="8">
    <source>
        <dbReference type="Pfam" id="PF23559"/>
    </source>
</evidence>
<comment type="caution">
    <text evidence="11">The sequence shown here is derived from an EMBL/GenBank/DDBJ whole genome shotgun (WGS) entry which is preliminary data.</text>
</comment>
<evidence type="ECO:0000259" key="6">
    <source>
        <dbReference type="Pfam" id="PF00931"/>
    </source>
</evidence>
<sequence length="1184" mass="134719">MAEAVPFGIATNILTKLGSSTFKEIGATYGVKKDLQKLENTLSTIKAALLDAEQRQEKSYLVQDWIRKLKDVVYVADDVLDRFATKALKHQSTGLKIKEGVSEFFSMSNQLAFRFKMARKIRYIRERVDDIAADMSKFNFKERVVEREENRQREQTHSFLSNSEIIGRDRNKEEILNLLMCSNNQENVSIVPIVGIGGLGKTTLAQLVYNDTRVINSFEKRIWVSVYKKIDAGMVVASIIKSVKKIDPGNLELDQLQLCLRENLEGKRYLLVLDDVWDESHERWVCLKNLLSIGARGSKILVTTRSRKVAFVSGINCPYILEGLAEDECWALFERLTFGEDKEGVNSSLITIGKEIVRRCKGVPLAVKSLACAMRTKTEVSEWLAIQNAEIWRSSLDDNEILPVLKLSYDHLPIPLRQCFAFCSIFPKDFMIQKDILIQLWTAQGYIHCTSGNEYLEYLGDQYFKDLVTLSFFQEVEMDDLGNVKSFKMHDLIHDLAQVVAGTDCVIAGTDSGNISERVHHISFRHPSCSPDVPKHLFEAKSTRTFFLPDYCGFTNESASHALISKFKCLRALDLHHSCIKELTYNIGKLKHLRYLDLSNNLDMESLPCSICYLHNLQTLLLSNCTSLQQLPRDLGKLISLRHLMIDGCARLTHMPSGLEKLTSIQTLPRFIVAENKDCSPDSSKINELDGLNQLRGELHIEKLGNVRNVALESKAGNLKGKGCLRSLTLNWGTSPRAGQDEHDELLMQNLQPHSNLKELHVEGYGGVTFSTWLSSLGNIVKITIKKCNRCQHLPPLQELRHLKFLSLEELMDLEYIDNSSRQPSSSVIFFPSLKVLSLVELPNLKRWWREEAVVESMNNSNRASTSLGEHQEQQPVVLPSFPCLSSLKIHHCFNLTSIPLHPYLEELYLYEVSEELLQQQGVMLLTMMTMRITMMMMMMAALQSPRESSTSLSLLPHDSFTASPLSKLKSLQLVRIDDLESLPEAWLPNLTSLEHVKIEECPKLSSLPRQGFKALTSLRNLRIYRCEGLKSLSNGIQHLTALEELRIRSCEELDLSDDGMQLQDLKKLHYLELSDIPKLVFLPIWIQDTPSLQELQVEECKNLVALPEWIDSLTLLQRLKISYCPRLTSLPDRIRNLAALQQLCICNCPHLSRRCQKARGADWPKIAHLAMIKINGKWVQRLT</sequence>
<dbReference type="Gene3D" id="1.10.10.10">
    <property type="entry name" value="Winged helix-like DNA-binding domain superfamily/Winged helix DNA-binding domain"/>
    <property type="match status" value="1"/>
</dbReference>
<dbReference type="InterPro" id="IPR032675">
    <property type="entry name" value="LRR_dom_sf"/>
</dbReference>
<organism evidence="11 12">
    <name type="scientific">Hevea brasiliensis</name>
    <name type="common">Para rubber tree</name>
    <name type="synonym">Siphonia brasiliensis</name>
    <dbReference type="NCBI Taxonomy" id="3981"/>
    <lineage>
        <taxon>Eukaryota</taxon>
        <taxon>Viridiplantae</taxon>
        <taxon>Streptophyta</taxon>
        <taxon>Embryophyta</taxon>
        <taxon>Tracheophyta</taxon>
        <taxon>Spermatophyta</taxon>
        <taxon>Magnoliopsida</taxon>
        <taxon>eudicotyledons</taxon>
        <taxon>Gunneridae</taxon>
        <taxon>Pentapetalae</taxon>
        <taxon>rosids</taxon>
        <taxon>fabids</taxon>
        <taxon>Malpighiales</taxon>
        <taxon>Euphorbiaceae</taxon>
        <taxon>Crotonoideae</taxon>
        <taxon>Micrandreae</taxon>
        <taxon>Hevea</taxon>
    </lineage>
</organism>
<evidence type="ECO:0000256" key="1">
    <source>
        <dbReference type="ARBA" id="ARBA00022614"/>
    </source>
</evidence>
<reference evidence="11" key="1">
    <citation type="journal article" date="2023" name="Plant Biotechnol. J.">
        <title>Chromosome-level wild Hevea brasiliensis genome provides new tools for genomic-assisted breeding and valuable loci to elevate rubber yield.</title>
        <authorList>
            <person name="Cheng H."/>
            <person name="Song X."/>
            <person name="Hu Y."/>
            <person name="Wu T."/>
            <person name="Yang Q."/>
            <person name="An Z."/>
            <person name="Feng S."/>
            <person name="Deng Z."/>
            <person name="Wu W."/>
            <person name="Zeng X."/>
            <person name="Tu M."/>
            <person name="Wang X."/>
            <person name="Huang H."/>
        </authorList>
    </citation>
    <scope>NUCLEOTIDE SEQUENCE</scope>
    <source>
        <strain evidence="11">MT/VB/25A 57/8</strain>
    </source>
</reference>